<dbReference type="Proteomes" id="UP000198565">
    <property type="component" value="Unassembled WGS sequence"/>
</dbReference>
<keyword evidence="1" id="KW-0969">Cilium</keyword>
<sequence length="93" mass="10590">MTEQERYRKRAAALQYDTETDVAPKISATGKGYVAEEIVERAKQNNIPIQSDPSLVELLSELNINEQIPEELYQVVAEVFAYIYQVDQKAAKK</sequence>
<dbReference type="InterPro" id="IPR029025">
    <property type="entry name" value="T3SS_substrate_exporter_C"/>
</dbReference>
<accession>A0A1I4PYS4</accession>
<dbReference type="Pfam" id="PF01312">
    <property type="entry name" value="Bac_export_2"/>
    <property type="match status" value="1"/>
</dbReference>
<dbReference type="AlphaFoldDB" id="A0A1I4PYS4"/>
<reference evidence="2" key="1">
    <citation type="submission" date="2016-10" db="EMBL/GenBank/DDBJ databases">
        <authorList>
            <person name="Varghese N."/>
            <person name="Submissions S."/>
        </authorList>
    </citation>
    <scope>NUCLEOTIDE SEQUENCE [LARGE SCALE GENOMIC DNA]</scope>
    <source>
        <strain evidence="2">CGMCC 1.4250</strain>
    </source>
</reference>
<dbReference type="GO" id="GO:0005886">
    <property type="term" value="C:plasma membrane"/>
    <property type="evidence" value="ECO:0007669"/>
    <property type="project" value="TreeGrafter"/>
</dbReference>
<evidence type="ECO:0000313" key="1">
    <source>
        <dbReference type="EMBL" id="SFM32553.1"/>
    </source>
</evidence>
<dbReference type="InterPro" id="IPR006135">
    <property type="entry name" value="T3SS_substrate_exporter"/>
</dbReference>
<protein>
    <submittedName>
        <fullName evidence="1">Flagellar biosynthesis protein</fullName>
    </submittedName>
</protein>
<name>A0A1I4PYS4_9BACI</name>
<gene>
    <name evidence="1" type="ORF">SAMN04487943_11388</name>
</gene>
<keyword evidence="2" id="KW-1185">Reference proteome</keyword>
<dbReference type="Gene3D" id="3.40.1690.10">
    <property type="entry name" value="secretion proteins EscU"/>
    <property type="match status" value="1"/>
</dbReference>
<dbReference type="PANTHER" id="PTHR30531:SF12">
    <property type="entry name" value="FLAGELLAR BIOSYNTHETIC PROTEIN FLHB"/>
    <property type="match status" value="1"/>
</dbReference>
<proteinExistence type="predicted"/>
<keyword evidence="1" id="KW-0966">Cell projection</keyword>
<organism evidence="1 2">
    <name type="scientific">Gracilibacillus orientalis</name>
    <dbReference type="NCBI Taxonomy" id="334253"/>
    <lineage>
        <taxon>Bacteria</taxon>
        <taxon>Bacillati</taxon>
        <taxon>Bacillota</taxon>
        <taxon>Bacilli</taxon>
        <taxon>Bacillales</taxon>
        <taxon>Bacillaceae</taxon>
        <taxon>Gracilibacillus</taxon>
    </lineage>
</organism>
<dbReference type="SUPFAM" id="SSF160544">
    <property type="entry name" value="EscU C-terminal domain-like"/>
    <property type="match status" value="1"/>
</dbReference>
<dbReference type="EMBL" id="FOTR01000013">
    <property type="protein sequence ID" value="SFM32553.1"/>
    <property type="molecule type" value="Genomic_DNA"/>
</dbReference>
<dbReference type="OrthoDB" id="5244399at2"/>
<dbReference type="GO" id="GO:0009306">
    <property type="term" value="P:protein secretion"/>
    <property type="evidence" value="ECO:0007669"/>
    <property type="project" value="InterPro"/>
</dbReference>
<dbReference type="PANTHER" id="PTHR30531">
    <property type="entry name" value="FLAGELLAR BIOSYNTHETIC PROTEIN FLHB"/>
    <property type="match status" value="1"/>
</dbReference>
<dbReference type="RefSeq" id="WP_091485484.1">
    <property type="nucleotide sequence ID" value="NZ_FOTR01000013.1"/>
</dbReference>
<dbReference type="STRING" id="334253.SAMN04487943_11388"/>
<evidence type="ECO:0000313" key="2">
    <source>
        <dbReference type="Proteomes" id="UP000198565"/>
    </source>
</evidence>
<keyword evidence="1" id="KW-0282">Flagellum</keyword>